<dbReference type="SUPFAM" id="SSF69360">
    <property type="entry name" value="Cell wall binding repeat"/>
    <property type="match status" value="1"/>
</dbReference>
<feature type="chain" id="PRO_5009102015" evidence="3">
    <location>
        <begin position="30"/>
        <end position="391"/>
    </location>
</feature>
<reference evidence="6" key="1">
    <citation type="submission" date="2016-09" db="EMBL/GenBank/DDBJ databases">
        <title>Genomics of Clostridium taeniosporum, an organism which forms endospores with ribbon-like appendages.</title>
        <authorList>
            <person name="Walker J.R."/>
        </authorList>
    </citation>
    <scope>NUCLEOTIDE SEQUENCE [LARGE SCALE GENOMIC DNA]</scope>
    <source>
        <strain evidence="6">1/k</strain>
    </source>
</reference>
<dbReference type="STRING" id="394958.BGI42_09060"/>
<dbReference type="KEGG" id="ctae:BGI42_09060"/>
<dbReference type="SUPFAM" id="SSF51126">
    <property type="entry name" value="Pectin lyase-like"/>
    <property type="match status" value="1"/>
</dbReference>
<evidence type="ECO:0000313" key="5">
    <source>
        <dbReference type="EMBL" id="AOR23867.1"/>
    </source>
</evidence>
<evidence type="ECO:0000256" key="3">
    <source>
        <dbReference type="SAM" id="SignalP"/>
    </source>
</evidence>
<evidence type="ECO:0000313" key="6">
    <source>
        <dbReference type="Proteomes" id="UP000094652"/>
    </source>
</evidence>
<dbReference type="Proteomes" id="UP000094652">
    <property type="component" value="Chromosome"/>
</dbReference>
<feature type="repeat" description="Cell wall-binding" evidence="2">
    <location>
        <begin position="47"/>
        <end position="66"/>
    </location>
</feature>
<dbReference type="InterPro" id="IPR011050">
    <property type="entry name" value="Pectin_lyase_fold/virulence"/>
</dbReference>
<keyword evidence="3" id="KW-0732">Signal</keyword>
<evidence type="ECO:0000259" key="4">
    <source>
        <dbReference type="Pfam" id="PF13229"/>
    </source>
</evidence>
<sequence>MIKIKFKKILASLLIVTSILTLTPIDASASWKQNSIGWWYTIDNSWATGWMKIHGRWYYFYSNGYMAHDTIIDGFKLGSDGAWIITQPKTSTINSNEKIIDITVETTQEFVNAIGSNKRIFLKPGVYNLTNIKQINNTDNSVVWETVADGKELNIQGINNLTIEGLEAGKVEIKTTPRYANIMNFTNSSNITIKNIIAGHTPAPYECNAGVIKFSNSNDISIMNSKLYGCGSIGLDLNDVKRFQSSNCKIDHCSLRAIQIYNSQDIKFTENKILNHEAYSNIIMIDKTKDVKFEKCELADNNNFGWSFIEASGKSNILLNKCIIKNNSKPANSKFNTDKIYFFDTIDYFGIGDSKITVKDSEISNNKCDYLLDDNKNVKLQNCNINNNTWK</sequence>
<dbReference type="Gene3D" id="2.160.20.10">
    <property type="entry name" value="Single-stranded right-handed beta-helix, Pectin lyase-like"/>
    <property type="match status" value="1"/>
</dbReference>
<proteinExistence type="predicted"/>
<dbReference type="Pfam" id="PF19127">
    <property type="entry name" value="Choline_bind_3"/>
    <property type="match status" value="1"/>
</dbReference>
<dbReference type="PROSITE" id="PS51170">
    <property type="entry name" value="CW"/>
    <property type="match status" value="1"/>
</dbReference>
<accession>A0A1D7XKQ0</accession>
<feature type="signal peptide" evidence="3">
    <location>
        <begin position="1"/>
        <end position="29"/>
    </location>
</feature>
<dbReference type="InterPro" id="IPR039448">
    <property type="entry name" value="Beta_helix"/>
</dbReference>
<protein>
    <submittedName>
        <fullName evidence="5">Cell wall-binding protein</fullName>
    </submittedName>
</protein>
<dbReference type="Gene3D" id="2.10.270.10">
    <property type="entry name" value="Cholin Binding"/>
    <property type="match status" value="1"/>
</dbReference>
<dbReference type="EMBL" id="CP017253">
    <property type="protein sequence ID" value="AOR23867.1"/>
    <property type="molecule type" value="Genomic_DNA"/>
</dbReference>
<dbReference type="InterPro" id="IPR018337">
    <property type="entry name" value="Cell_wall/Cho-bd_repeat"/>
</dbReference>
<gene>
    <name evidence="5" type="ORF">BGI42_09060</name>
</gene>
<name>A0A1D7XKQ0_9CLOT</name>
<feature type="domain" description="Right handed beta helix" evidence="4">
    <location>
        <begin position="186"/>
        <end position="329"/>
    </location>
</feature>
<evidence type="ECO:0000256" key="1">
    <source>
        <dbReference type="ARBA" id="ARBA00022737"/>
    </source>
</evidence>
<dbReference type="OrthoDB" id="1956031at2"/>
<keyword evidence="6" id="KW-1185">Reference proteome</keyword>
<dbReference type="Pfam" id="PF13229">
    <property type="entry name" value="Beta_helix"/>
    <property type="match status" value="1"/>
</dbReference>
<dbReference type="RefSeq" id="WP_069680012.1">
    <property type="nucleotide sequence ID" value="NZ_CP017253.2"/>
</dbReference>
<organism evidence="5 6">
    <name type="scientific">Clostridium taeniosporum</name>
    <dbReference type="NCBI Taxonomy" id="394958"/>
    <lineage>
        <taxon>Bacteria</taxon>
        <taxon>Bacillati</taxon>
        <taxon>Bacillota</taxon>
        <taxon>Clostridia</taxon>
        <taxon>Eubacteriales</taxon>
        <taxon>Clostridiaceae</taxon>
        <taxon>Clostridium</taxon>
    </lineage>
</organism>
<keyword evidence="1" id="KW-0677">Repeat</keyword>
<dbReference type="AlphaFoldDB" id="A0A1D7XKQ0"/>
<evidence type="ECO:0000256" key="2">
    <source>
        <dbReference type="PROSITE-ProRule" id="PRU00591"/>
    </source>
</evidence>
<dbReference type="InterPro" id="IPR012334">
    <property type="entry name" value="Pectin_lyas_fold"/>
</dbReference>